<reference evidence="1" key="1">
    <citation type="submission" date="2022-10" db="EMBL/GenBank/DDBJ databases">
        <title>The complete genomes of actinobacterial strains from the NBC collection.</title>
        <authorList>
            <person name="Joergensen T.S."/>
            <person name="Alvarez Arevalo M."/>
            <person name="Sterndorff E.B."/>
            <person name="Faurdal D."/>
            <person name="Vuksanovic O."/>
            <person name="Mourched A.-S."/>
            <person name="Charusanti P."/>
            <person name="Shaw S."/>
            <person name="Blin K."/>
            <person name="Weber T."/>
        </authorList>
    </citation>
    <scope>NUCLEOTIDE SEQUENCE</scope>
    <source>
        <strain evidence="1">NBC 01771</strain>
    </source>
</reference>
<sequence>MPCDTIRRLPDVGASTRVRVMPYGSSSSGTKCIKDHYPVDREMADRLASGAKAN</sequence>
<gene>
    <name evidence="1" type="ORF">OG835_35665</name>
</gene>
<proteinExistence type="predicted"/>
<accession>A0ACD4ZYI9</accession>
<evidence type="ECO:0000313" key="2">
    <source>
        <dbReference type="Proteomes" id="UP001348369"/>
    </source>
</evidence>
<dbReference type="EMBL" id="CP109109">
    <property type="protein sequence ID" value="WSC03434.1"/>
    <property type="molecule type" value="Genomic_DNA"/>
</dbReference>
<organism evidence="1 2">
    <name type="scientific">Streptomyces scopuliridis</name>
    <dbReference type="NCBI Taxonomy" id="452529"/>
    <lineage>
        <taxon>Bacteria</taxon>
        <taxon>Bacillati</taxon>
        <taxon>Actinomycetota</taxon>
        <taxon>Actinomycetes</taxon>
        <taxon>Kitasatosporales</taxon>
        <taxon>Streptomycetaceae</taxon>
        <taxon>Streptomyces</taxon>
    </lineage>
</organism>
<keyword evidence="2" id="KW-1185">Reference proteome</keyword>
<protein>
    <submittedName>
        <fullName evidence="1">Uncharacterized protein</fullName>
    </submittedName>
</protein>
<evidence type="ECO:0000313" key="1">
    <source>
        <dbReference type="EMBL" id="WSC03434.1"/>
    </source>
</evidence>
<dbReference type="Proteomes" id="UP001348369">
    <property type="component" value="Chromosome"/>
</dbReference>
<name>A0ACD4ZYI9_9ACTN</name>